<dbReference type="Proteomes" id="UP000265160">
    <property type="component" value="Unplaced"/>
</dbReference>
<dbReference type="AlphaFoldDB" id="A0A3P9D3Q5"/>
<evidence type="ECO:0000256" key="1">
    <source>
        <dbReference type="ARBA" id="ARBA00022729"/>
    </source>
</evidence>
<reference evidence="4" key="2">
    <citation type="submission" date="2025-09" db="UniProtKB">
        <authorList>
            <consortium name="Ensembl"/>
        </authorList>
    </citation>
    <scope>IDENTIFICATION</scope>
</reference>
<dbReference type="Pfam" id="PF13927">
    <property type="entry name" value="Ig_3"/>
    <property type="match status" value="1"/>
</dbReference>
<keyword evidence="5" id="KW-1185">Reference proteome</keyword>
<proteinExistence type="predicted"/>
<dbReference type="GeneTree" id="ENSGT01110000267284"/>
<dbReference type="GO" id="GO:0004888">
    <property type="term" value="F:transmembrane signaling receptor activity"/>
    <property type="evidence" value="ECO:0007669"/>
    <property type="project" value="TreeGrafter"/>
</dbReference>
<name>A0A3P9D3Q5_9CICH</name>
<evidence type="ECO:0000256" key="2">
    <source>
        <dbReference type="ARBA" id="ARBA00023157"/>
    </source>
</evidence>
<reference evidence="4" key="1">
    <citation type="submission" date="2025-08" db="UniProtKB">
        <authorList>
            <consortium name="Ensembl"/>
        </authorList>
    </citation>
    <scope>IDENTIFICATION</scope>
</reference>
<feature type="domain" description="Ig-like" evidence="3">
    <location>
        <begin position="8"/>
        <end position="92"/>
    </location>
</feature>
<evidence type="ECO:0000259" key="3">
    <source>
        <dbReference type="PROSITE" id="PS50835"/>
    </source>
</evidence>
<dbReference type="PANTHER" id="PTHR11481">
    <property type="entry name" value="IMMUNOGLOBULIN FC RECEPTOR"/>
    <property type="match status" value="1"/>
</dbReference>
<dbReference type="Gene3D" id="2.60.40.10">
    <property type="entry name" value="Immunoglobulins"/>
    <property type="match status" value="1"/>
</dbReference>
<dbReference type="InterPro" id="IPR003599">
    <property type="entry name" value="Ig_sub"/>
</dbReference>
<accession>A0A3P9D3Q5</accession>
<keyword evidence="2" id="KW-1015">Disulfide bond</keyword>
<dbReference type="PROSITE" id="PS50835">
    <property type="entry name" value="IG_LIKE"/>
    <property type="match status" value="1"/>
</dbReference>
<dbReference type="InterPro" id="IPR036179">
    <property type="entry name" value="Ig-like_dom_sf"/>
</dbReference>
<dbReference type="Ensembl" id="ENSMZET00005030126.1">
    <property type="protein sequence ID" value="ENSMZEP00005029208.1"/>
    <property type="gene ID" value="ENSMZEG00005021777.1"/>
</dbReference>
<dbReference type="PANTHER" id="PTHR11481:SF64">
    <property type="entry name" value="FC RECEPTOR-LIKE PROTEIN 4"/>
    <property type="match status" value="1"/>
</dbReference>
<organism evidence="4 5">
    <name type="scientific">Maylandia zebra</name>
    <name type="common">zebra mbuna</name>
    <dbReference type="NCBI Taxonomy" id="106582"/>
    <lineage>
        <taxon>Eukaryota</taxon>
        <taxon>Metazoa</taxon>
        <taxon>Chordata</taxon>
        <taxon>Craniata</taxon>
        <taxon>Vertebrata</taxon>
        <taxon>Euteleostomi</taxon>
        <taxon>Actinopterygii</taxon>
        <taxon>Neopterygii</taxon>
        <taxon>Teleostei</taxon>
        <taxon>Neoteleostei</taxon>
        <taxon>Acanthomorphata</taxon>
        <taxon>Ovalentaria</taxon>
        <taxon>Cichlomorphae</taxon>
        <taxon>Cichliformes</taxon>
        <taxon>Cichlidae</taxon>
        <taxon>African cichlids</taxon>
        <taxon>Pseudocrenilabrinae</taxon>
        <taxon>Haplochromini</taxon>
        <taxon>Maylandia</taxon>
        <taxon>Maylandia zebra complex</taxon>
    </lineage>
</organism>
<keyword evidence="1" id="KW-0732">Signal</keyword>
<dbReference type="SUPFAM" id="SSF48726">
    <property type="entry name" value="Immunoglobulin"/>
    <property type="match status" value="1"/>
</dbReference>
<dbReference type="InterPro" id="IPR007110">
    <property type="entry name" value="Ig-like_dom"/>
</dbReference>
<protein>
    <recommendedName>
        <fullName evidence="3">Ig-like domain-containing protein</fullName>
    </recommendedName>
</protein>
<dbReference type="GO" id="GO:0007166">
    <property type="term" value="P:cell surface receptor signaling pathway"/>
    <property type="evidence" value="ECO:0007669"/>
    <property type="project" value="TreeGrafter"/>
</dbReference>
<dbReference type="GO" id="GO:0009897">
    <property type="term" value="C:external side of plasma membrane"/>
    <property type="evidence" value="ECO:0007669"/>
    <property type="project" value="TreeGrafter"/>
</dbReference>
<evidence type="ECO:0000313" key="4">
    <source>
        <dbReference type="Ensembl" id="ENSMZEP00005029208.1"/>
    </source>
</evidence>
<dbReference type="InterPro" id="IPR013783">
    <property type="entry name" value="Ig-like_fold"/>
</dbReference>
<dbReference type="SMART" id="SM00409">
    <property type="entry name" value="IG"/>
    <property type="match status" value="1"/>
</dbReference>
<sequence>MRAEHFPPAVFLQSSWTQIYSRETVTLRCEIQGGEGAQWTYEWRRNNLDHPPTSSEYRISSATKSDSGRYSCRGKRSSSWTEWSDVTKLTVSCKDTSWPGPGNPVVFTLPSVVALFLCVKLFFNHLT</sequence>
<evidence type="ECO:0000313" key="5">
    <source>
        <dbReference type="Proteomes" id="UP000265160"/>
    </source>
</evidence>
<dbReference type="GO" id="GO:0006955">
    <property type="term" value="P:immune response"/>
    <property type="evidence" value="ECO:0007669"/>
    <property type="project" value="TreeGrafter"/>
</dbReference>
<dbReference type="InterPro" id="IPR050488">
    <property type="entry name" value="Ig_Fc_receptor"/>
</dbReference>